<gene>
    <name evidence="2" type="ORF">DF200_05965</name>
</gene>
<accession>A0A2U2MSD2</accession>
<dbReference type="InterPro" id="IPR024311">
    <property type="entry name" value="Lipocalin-like"/>
</dbReference>
<dbReference type="Proteomes" id="UP000245753">
    <property type="component" value="Unassembled WGS sequence"/>
</dbReference>
<name>A0A2U2MSD2_9BIFI</name>
<dbReference type="OrthoDB" id="118834at2"/>
<evidence type="ECO:0000259" key="1">
    <source>
        <dbReference type="Pfam" id="PF13924"/>
    </source>
</evidence>
<dbReference type="Pfam" id="PF13924">
    <property type="entry name" value="Lipocalin_5"/>
    <property type="match status" value="1"/>
</dbReference>
<dbReference type="RefSeq" id="WP_109137370.1">
    <property type="nucleotide sequence ID" value="NZ_QFFN01000013.1"/>
</dbReference>
<dbReference type="EMBL" id="QFFN01000013">
    <property type="protein sequence ID" value="PWG59775.1"/>
    <property type="molecule type" value="Genomic_DNA"/>
</dbReference>
<organism evidence="2 3">
    <name type="scientific">Bifidobacterium catulorum</name>
    <dbReference type="NCBI Taxonomy" id="1630173"/>
    <lineage>
        <taxon>Bacteria</taxon>
        <taxon>Bacillati</taxon>
        <taxon>Actinomycetota</taxon>
        <taxon>Actinomycetes</taxon>
        <taxon>Bifidobacteriales</taxon>
        <taxon>Bifidobacteriaceae</taxon>
        <taxon>Bifidobacterium</taxon>
    </lineage>
</organism>
<keyword evidence="3" id="KW-1185">Reference proteome</keyword>
<sequence length="139" mass="15682">MTITQDELIGTWEIVSYTLTREDGTVYHPLGEDCRAYLIYTADGHVSAQMSATGRPSYASHDLHDGTMEEMAAAAHGYMAYCGTYTLDLKHANVIHNIEISMNPTWEDQSQVRHIDYDGELLTITADVNTARLVWRKTR</sequence>
<proteinExistence type="predicted"/>
<evidence type="ECO:0000313" key="3">
    <source>
        <dbReference type="Proteomes" id="UP000245753"/>
    </source>
</evidence>
<feature type="domain" description="Lipocalin-like" evidence="1">
    <location>
        <begin position="9"/>
        <end position="125"/>
    </location>
</feature>
<reference evidence="2 3" key="1">
    <citation type="journal article" date="2018" name="Int. J. Syst. Evol. Microbiol.">
        <title>Bifidobacterium catulorum sp. nov., a novel taxon from the faeces of the baby common marmoset (Callithrix jacchus).</title>
        <authorList>
            <person name="Modesto M."/>
            <person name="Michelini S."/>
            <person name="Oki K."/>
            <person name="Biavati B."/>
            <person name="Watanabe K."/>
            <person name="Mattarelli P."/>
        </authorList>
    </citation>
    <scope>NUCLEOTIDE SEQUENCE [LARGE SCALE GENOMIC DNA]</scope>
    <source>
        <strain evidence="2 3">MRM 8.19</strain>
    </source>
</reference>
<comment type="caution">
    <text evidence="2">The sequence shown here is derived from an EMBL/GenBank/DDBJ whole genome shotgun (WGS) entry which is preliminary data.</text>
</comment>
<protein>
    <recommendedName>
        <fullName evidence="1">Lipocalin-like domain-containing protein</fullName>
    </recommendedName>
</protein>
<dbReference type="AlphaFoldDB" id="A0A2U2MSD2"/>
<evidence type="ECO:0000313" key="2">
    <source>
        <dbReference type="EMBL" id="PWG59775.1"/>
    </source>
</evidence>